<sequence length="80" mass="8926">MQIDGTDTTMLERGRGNLSALRAGTKMGWARISAPGFLGNLRRSHPWHFSKDGNRKVPGIASFDFLAFSIGRNRCRFVTD</sequence>
<organism evidence="1">
    <name type="scientific">Candidatus Kentrum sp. LFY</name>
    <dbReference type="NCBI Taxonomy" id="2126342"/>
    <lineage>
        <taxon>Bacteria</taxon>
        <taxon>Pseudomonadati</taxon>
        <taxon>Pseudomonadota</taxon>
        <taxon>Gammaproteobacteria</taxon>
        <taxon>Candidatus Kentrum</taxon>
    </lineage>
</organism>
<protein>
    <submittedName>
        <fullName evidence="1">Uncharacterized protein</fullName>
    </submittedName>
</protein>
<name>A0A450WE45_9GAMM</name>
<reference evidence="1" key="1">
    <citation type="submission" date="2019-02" db="EMBL/GenBank/DDBJ databases">
        <authorList>
            <person name="Gruber-Vodicka R. H."/>
            <person name="Seah K. B. B."/>
        </authorList>
    </citation>
    <scope>NUCLEOTIDE SEQUENCE</scope>
    <source>
        <strain evidence="1">BECK_BY7</strain>
    </source>
</reference>
<accession>A0A450WE45</accession>
<evidence type="ECO:0000313" key="1">
    <source>
        <dbReference type="EMBL" id="VFK15292.1"/>
    </source>
</evidence>
<gene>
    <name evidence="1" type="ORF">BECKLFY1418C_GA0070996_101421</name>
</gene>
<proteinExistence type="predicted"/>
<dbReference type="EMBL" id="CAADFN010000014">
    <property type="protein sequence ID" value="VFK15292.1"/>
    <property type="molecule type" value="Genomic_DNA"/>
</dbReference>
<dbReference type="AlphaFoldDB" id="A0A450WE45"/>